<keyword evidence="4" id="KW-1185">Reference proteome</keyword>
<sequence length="248" mass="27656">MAGEAAFYDQRNDCRGYGMAGHFERPRFDNRGRPPLNAAPYVPPDTPPSNSFQPPAEGYPFPTMSEHPVSMSCDASDNEPVSTPQCGQGTQQPIDAQPPATSAPSSTGGRASGRKPRQGRQAAPRSPGADGDTEDDGEGGKQKKKSWSLEERLALAKYMQEDDAMMAAVQPRQKHQRRSVRNDWMARRMKEDGYHRSAEDVRKKWADLQNKYGEIHDKCRGSGKPSFWDMPAEDKKREGLTFLLEEEL</sequence>
<dbReference type="EMBL" id="BFEA01002648">
    <property type="protein sequence ID" value="GBG42186.1"/>
    <property type="molecule type" value="Genomic_DNA"/>
</dbReference>
<dbReference type="PANTHER" id="PTHR33492">
    <property type="entry name" value="OSJNBA0043A12.37 PROTEIN-RELATED"/>
    <property type="match status" value="1"/>
</dbReference>
<dbReference type="InterPro" id="IPR044822">
    <property type="entry name" value="Myb_DNA-bind_4"/>
</dbReference>
<name>A0A388JJU9_CHABU</name>
<evidence type="ECO:0000256" key="1">
    <source>
        <dbReference type="SAM" id="MobiDB-lite"/>
    </source>
</evidence>
<dbReference type="AlphaFoldDB" id="A0A388JJU9"/>
<protein>
    <recommendedName>
        <fullName evidence="2">Myb/SANT-like DNA-binding domain-containing protein</fullName>
    </recommendedName>
</protein>
<feature type="domain" description="Myb/SANT-like DNA-binding" evidence="2">
    <location>
        <begin position="145"/>
        <end position="224"/>
    </location>
</feature>
<dbReference type="Gramene" id="GBG42186">
    <property type="protein sequence ID" value="GBG42186"/>
    <property type="gene ID" value="CBR_g75598"/>
</dbReference>
<evidence type="ECO:0000259" key="2">
    <source>
        <dbReference type="Pfam" id="PF13837"/>
    </source>
</evidence>
<dbReference type="Gene3D" id="1.10.10.60">
    <property type="entry name" value="Homeodomain-like"/>
    <property type="match status" value="1"/>
</dbReference>
<dbReference type="Proteomes" id="UP000265515">
    <property type="component" value="Unassembled WGS sequence"/>
</dbReference>
<feature type="compositionally biased region" description="Basic and acidic residues" evidence="1">
    <location>
        <begin position="22"/>
        <end position="32"/>
    </location>
</feature>
<feature type="region of interest" description="Disordered" evidence="1">
    <location>
        <begin position="1"/>
        <end position="148"/>
    </location>
</feature>
<dbReference type="Pfam" id="PF13837">
    <property type="entry name" value="Myb_DNA-bind_4"/>
    <property type="match status" value="1"/>
</dbReference>
<evidence type="ECO:0000313" key="4">
    <source>
        <dbReference type="Proteomes" id="UP000265515"/>
    </source>
</evidence>
<evidence type="ECO:0000313" key="3">
    <source>
        <dbReference type="EMBL" id="GBG42186.1"/>
    </source>
</evidence>
<organism evidence="3 4">
    <name type="scientific">Chara braunii</name>
    <name type="common">Braun's stonewort</name>
    <dbReference type="NCBI Taxonomy" id="69332"/>
    <lineage>
        <taxon>Eukaryota</taxon>
        <taxon>Viridiplantae</taxon>
        <taxon>Streptophyta</taxon>
        <taxon>Charophyceae</taxon>
        <taxon>Charales</taxon>
        <taxon>Characeae</taxon>
        <taxon>Chara</taxon>
    </lineage>
</organism>
<dbReference type="PANTHER" id="PTHR33492:SF11">
    <property type="entry name" value="OS04G0670900 PROTEIN"/>
    <property type="match status" value="1"/>
</dbReference>
<feature type="compositionally biased region" description="Polar residues" evidence="1">
    <location>
        <begin position="73"/>
        <end position="109"/>
    </location>
</feature>
<comment type="caution">
    <text evidence="3">The sequence shown here is derived from an EMBL/GenBank/DDBJ whole genome shotgun (WGS) entry which is preliminary data.</text>
</comment>
<gene>
    <name evidence="3" type="ORF">CBR_g75598</name>
</gene>
<reference evidence="3 4" key="1">
    <citation type="journal article" date="2018" name="Cell">
        <title>The Chara Genome: Secondary Complexity and Implications for Plant Terrestrialization.</title>
        <authorList>
            <person name="Nishiyama T."/>
            <person name="Sakayama H."/>
            <person name="Vries J.D."/>
            <person name="Buschmann H."/>
            <person name="Saint-Marcoux D."/>
            <person name="Ullrich K.K."/>
            <person name="Haas F.B."/>
            <person name="Vanderstraeten L."/>
            <person name="Becker D."/>
            <person name="Lang D."/>
            <person name="Vosolsobe S."/>
            <person name="Rombauts S."/>
            <person name="Wilhelmsson P.K.I."/>
            <person name="Janitza P."/>
            <person name="Kern R."/>
            <person name="Heyl A."/>
            <person name="Rumpler F."/>
            <person name="Villalobos L.I.A.C."/>
            <person name="Clay J.M."/>
            <person name="Skokan R."/>
            <person name="Toyoda A."/>
            <person name="Suzuki Y."/>
            <person name="Kagoshima H."/>
            <person name="Schijlen E."/>
            <person name="Tajeshwar N."/>
            <person name="Catarino B."/>
            <person name="Hetherington A.J."/>
            <person name="Saltykova A."/>
            <person name="Bonnot C."/>
            <person name="Breuninger H."/>
            <person name="Symeonidi A."/>
            <person name="Radhakrishnan G.V."/>
            <person name="Van Nieuwerburgh F."/>
            <person name="Deforce D."/>
            <person name="Chang C."/>
            <person name="Karol K.G."/>
            <person name="Hedrich R."/>
            <person name="Ulvskov P."/>
            <person name="Glockner G."/>
            <person name="Delwiche C.F."/>
            <person name="Petrasek J."/>
            <person name="Van de Peer Y."/>
            <person name="Friml J."/>
            <person name="Beilby M."/>
            <person name="Dolan L."/>
            <person name="Kohara Y."/>
            <person name="Sugano S."/>
            <person name="Fujiyama A."/>
            <person name="Delaux P.-M."/>
            <person name="Quint M."/>
            <person name="TheiBen G."/>
            <person name="Hagemann M."/>
            <person name="Harholt J."/>
            <person name="Dunand C."/>
            <person name="Zachgo S."/>
            <person name="Langdale J."/>
            <person name="Maumus F."/>
            <person name="Straeten D.V.D."/>
            <person name="Gould S.B."/>
            <person name="Rensing S.A."/>
        </authorList>
    </citation>
    <scope>NUCLEOTIDE SEQUENCE [LARGE SCALE GENOMIC DNA]</scope>
    <source>
        <strain evidence="3 4">S276</strain>
    </source>
</reference>
<proteinExistence type="predicted"/>
<accession>A0A388JJU9</accession>